<dbReference type="Pfam" id="PF10383">
    <property type="entry name" value="Clr2"/>
    <property type="match status" value="1"/>
</dbReference>
<evidence type="ECO:0008006" key="6">
    <source>
        <dbReference type="Google" id="ProtNLM"/>
    </source>
</evidence>
<keyword evidence="5" id="KW-1185">Reference proteome</keyword>
<feature type="domain" description="Cryptic loci regulator 2 N-terminal" evidence="3">
    <location>
        <begin position="53"/>
        <end position="115"/>
    </location>
</feature>
<evidence type="ECO:0000313" key="5">
    <source>
        <dbReference type="Proteomes" id="UP001324427"/>
    </source>
</evidence>
<organism evidence="4 5">
    <name type="scientific">Oleoguttula mirabilis</name>
    <dbReference type="NCBI Taxonomy" id="1507867"/>
    <lineage>
        <taxon>Eukaryota</taxon>
        <taxon>Fungi</taxon>
        <taxon>Dikarya</taxon>
        <taxon>Ascomycota</taxon>
        <taxon>Pezizomycotina</taxon>
        <taxon>Dothideomycetes</taxon>
        <taxon>Dothideomycetidae</taxon>
        <taxon>Mycosphaerellales</taxon>
        <taxon>Teratosphaeriaceae</taxon>
        <taxon>Oleoguttula</taxon>
    </lineage>
</organism>
<gene>
    <name evidence="4" type="ORF">LTR36_007250</name>
</gene>
<feature type="compositionally biased region" description="Acidic residues" evidence="1">
    <location>
        <begin position="707"/>
        <end position="716"/>
    </location>
</feature>
<dbReference type="Pfam" id="PF16761">
    <property type="entry name" value="Clr2_transil"/>
    <property type="match status" value="1"/>
</dbReference>
<dbReference type="GO" id="GO:0033553">
    <property type="term" value="C:rDNA heterochromatin"/>
    <property type="evidence" value="ECO:0007669"/>
    <property type="project" value="TreeGrafter"/>
</dbReference>
<dbReference type="InterPro" id="IPR018839">
    <property type="entry name" value="Tscrpt-silencing_Clr2_C"/>
</dbReference>
<evidence type="ECO:0000313" key="4">
    <source>
        <dbReference type="EMBL" id="KAK4541886.1"/>
    </source>
</evidence>
<dbReference type="PANTHER" id="PTHR38046">
    <property type="entry name" value="CRYPTIC LOCI REGULATOR 2"/>
    <property type="match status" value="1"/>
</dbReference>
<feature type="compositionally biased region" description="Acidic residues" evidence="1">
    <location>
        <begin position="748"/>
        <end position="760"/>
    </location>
</feature>
<accession>A0AAV9JAR9</accession>
<dbReference type="Proteomes" id="UP001324427">
    <property type="component" value="Unassembled WGS sequence"/>
</dbReference>
<feature type="domain" description="Cryptic loci regulator 2 C-terminal" evidence="2">
    <location>
        <begin position="412"/>
        <end position="540"/>
    </location>
</feature>
<reference evidence="4 5" key="1">
    <citation type="submission" date="2021-11" db="EMBL/GenBank/DDBJ databases">
        <title>Black yeast isolated from Biological Soil Crust.</title>
        <authorList>
            <person name="Kurbessoian T."/>
        </authorList>
    </citation>
    <scope>NUCLEOTIDE SEQUENCE [LARGE SCALE GENOMIC DNA]</scope>
    <source>
        <strain evidence="4 5">CCFEE 5522</strain>
    </source>
</reference>
<dbReference type="GO" id="GO:0030466">
    <property type="term" value="P:silent mating-type cassette heterochromatin formation"/>
    <property type="evidence" value="ECO:0007669"/>
    <property type="project" value="TreeGrafter"/>
</dbReference>
<protein>
    <recommendedName>
        <fullName evidence="6">Cryptic loci regulator 2 N-terminal domain-containing protein</fullName>
    </recommendedName>
</protein>
<feature type="compositionally biased region" description="Low complexity" evidence="1">
    <location>
        <begin position="126"/>
        <end position="140"/>
    </location>
</feature>
<dbReference type="PANTHER" id="PTHR38046:SF1">
    <property type="entry name" value="CRYPTIC LOCI REGULATOR 2"/>
    <property type="match status" value="1"/>
</dbReference>
<feature type="compositionally biased region" description="Polar residues" evidence="1">
    <location>
        <begin position="1"/>
        <end position="10"/>
    </location>
</feature>
<feature type="region of interest" description="Disordered" evidence="1">
    <location>
        <begin position="123"/>
        <end position="208"/>
    </location>
</feature>
<dbReference type="GO" id="GO:0031934">
    <property type="term" value="C:mating-type region heterochromatin"/>
    <property type="evidence" value="ECO:0007669"/>
    <property type="project" value="TreeGrafter"/>
</dbReference>
<feature type="region of interest" description="Disordered" evidence="1">
    <location>
        <begin position="702"/>
        <end position="760"/>
    </location>
</feature>
<feature type="compositionally biased region" description="Low complexity" evidence="1">
    <location>
        <begin position="160"/>
        <end position="170"/>
    </location>
</feature>
<dbReference type="InterPro" id="IPR038986">
    <property type="entry name" value="Clr2"/>
</dbReference>
<evidence type="ECO:0000259" key="2">
    <source>
        <dbReference type="Pfam" id="PF10383"/>
    </source>
</evidence>
<evidence type="ECO:0000256" key="1">
    <source>
        <dbReference type="SAM" id="MobiDB-lite"/>
    </source>
</evidence>
<sequence length="792" mass="87814">MPVQILNIQPGSDGDGRRRPKTDDMKRNDDYYLEHIATDRWAKDLGMPTGTTYRLDRLPNGYAGYEKSRFGDSKHVDRYMYGHPRGVFRSMAEFYPHFKHLMDNQHAFGCPCKMCVGYGTKKVRKSGSSTSASRVSGTPAQPSPYFAPPQPPTSKTQLRAAAPAQSQAPPQDAPRGRPRQSLEGLAQGRPDPSPLKPPRRNQVDEEGTPDIYRALIDRLRAAGPESKVEQHIVENMSPDWRTGHAMLQDLLKEWQELPSYVPRQGELVMFVRHLGPSEIICWDATAQTDRIVDLTTMSWVGMPKWEAGVVAQMPTESITDGDLLDIPEGKQHNVVNSGFRIEPLSAPTYTKQHKYISLHGTRPLALWKECLYGHNEKDWHPTIRHALAVTSSCCVIGKYRFTGTWPDATIFAQGLYIGPELVMLGDAVRLHPRAGDEQTVTDVMVITAIKMRLVNLDEASDDDYDEGHPYNTCIHISGRTYTQDARKSFDGVGKVPIPQDSPLLPRSMQGLGTWYHVCDPKKTKARIEVPYQRVIGRCYESAALKAWFSAPEGMPPPTSGFQAVNAKPIIKINDRAESAAAVDISRGLAGILEARKYSQEHDIRIDHAAGRTWYWADTRIEQLDLHEVNSRFVGIKDDKRTRQQVEDWRKAFKALDGKKGGLEEYHAARVEREQAQAVREGAMGASSSGMIAAAAAAIGASGTGTEAEAEEEEEVEGSGVAHDDNDAMEVDEARSTMPRNLPTGGDAMDVDVDDDDEDDDEVDARNALAAFKAAPAATCASRRTEVIDLDDD</sequence>
<feature type="compositionally biased region" description="Pro residues" evidence="1">
    <location>
        <begin position="141"/>
        <end position="152"/>
    </location>
</feature>
<dbReference type="GO" id="GO:0070824">
    <property type="term" value="C:SHREC complex"/>
    <property type="evidence" value="ECO:0007669"/>
    <property type="project" value="InterPro"/>
</dbReference>
<dbReference type="AlphaFoldDB" id="A0AAV9JAR9"/>
<feature type="compositionally biased region" description="Basic and acidic residues" evidence="1">
    <location>
        <begin position="14"/>
        <end position="26"/>
    </location>
</feature>
<comment type="caution">
    <text evidence="4">The sequence shown here is derived from an EMBL/GenBank/DDBJ whole genome shotgun (WGS) entry which is preliminary data.</text>
</comment>
<dbReference type="EMBL" id="JAVFHQ010000047">
    <property type="protein sequence ID" value="KAK4541886.1"/>
    <property type="molecule type" value="Genomic_DNA"/>
</dbReference>
<feature type="region of interest" description="Disordered" evidence="1">
    <location>
        <begin position="1"/>
        <end position="26"/>
    </location>
</feature>
<evidence type="ECO:0000259" key="3">
    <source>
        <dbReference type="Pfam" id="PF16761"/>
    </source>
</evidence>
<name>A0AAV9JAR9_9PEZI</name>
<proteinExistence type="predicted"/>
<dbReference type="InterPro" id="IPR031915">
    <property type="entry name" value="Clr2_N"/>
</dbReference>